<dbReference type="PANTHER" id="PTHR46268">
    <property type="entry name" value="STRESS RESPONSE PROTEIN NHAX"/>
    <property type="match status" value="1"/>
</dbReference>
<comment type="similarity">
    <text evidence="1">Belongs to the universal stress protein A family.</text>
</comment>
<comment type="caution">
    <text evidence="3">The sequence shown here is derived from an EMBL/GenBank/DDBJ whole genome shotgun (WGS) entry which is preliminary data.</text>
</comment>
<dbReference type="OrthoDB" id="9804721at2"/>
<evidence type="ECO:0000313" key="3">
    <source>
        <dbReference type="EMBL" id="PRY87256.1"/>
    </source>
</evidence>
<dbReference type="PANTHER" id="PTHR46268:SF15">
    <property type="entry name" value="UNIVERSAL STRESS PROTEIN HP_0031"/>
    <property type="match status" value="1"/>
</dbReference>
<proteinExistence type="inferred from homology"/>
<dbReference type="CDD" id="cd00293">
    <property type="entry name" value="USP-like"/>
    <property type="match status" value="1"/>
</dbReference>
<sequence>MAIKSILLAYSGESASSGALHLAIQMARKYNAHLTGVVSHGPALSEVKYNRYMSQQLLDLLHSRDAEAVAALRQGFEDKTKAELPESAAHFLDLETRPDFTLVEAARAYDIVVMGRRAFEPGHEHFGAKPEQIALDSGRPVILVPHAYNANALNEHAVFAWDGKRAAARALADAMHILETKDLVTVLTVGDVTHDRHQGDDIQDLLTRHGIAVNRLTLPKTARSIADTILDACRDADAGLLVMGAYEHSATHEALFGGPTADILADAHLPVLMSH</sequence>
<dbReference type="Gene3D" id="3.40.50.12370">
    <property type="match status" value="1"/>
</dbReference>
<dbReference type="Pfam" id="PF00582">
    <property type="entry name" value="Usp"/>
    <property type="match status" value="2"/>
</dbReference>
<accession>A0A2T0WKM8</accession>
<dbReference type="EMBL" id="PVTQ01000010">
    <property type="protein sequence ID" value="PRY87256.1"/>
    <property type="molecule type" value="Genomic_DNA"/>
</dbReference>
<dbReference type="InterPro" id="IPR006016">
    <property type="entry name" value="UspA"/>
</dbReference>
<gene>
    <name evidence="3" type="ORF">CLV74_11030</name>
</gene>
<name>A0A2T0WKM8_9RHOB</name>
<dbReference type="SUPFAM" id="SSF52402">
    <property type="entry name" value="Adenine nucleotide alpha hydrolases-like"/>
    <property type="match status" value="2"/>
</dbReference>
<dbReference type="RefSeq" id="WP_106265925.1">
    <property type="nucleotide sequence ID" value="NZ_PVTQ01000010.1"/>
</dbReference>
<reference evidence="3 4" key="1">
    <citation type="submission" date="2018-03" db="EMBL/GenBank/DDBJ databases">
        <title>Genomic Encyclopedia of Archaeal and Bacterial Type Strains, Phase II (KMG-II): from individual species to whole genera.</title>
        <authorList>
            <person name="Goeker M."/>
        </authorList>
    </citation>
    <scope>NUCLEOTIDE SEQUENCE [LARGE SCALE GENOMIC DNA]</scope>
    <source>
        <strain evidence="3 4">DSM 100212</strain>
    </source>
</reference>
<dbReference type="Proteomes" id="UP000238392">
    <property type="component" value="Unassembled WGS sequence"/>
</dbReference>
<feature type="domain" description="UspA" evidence="2">
    <location>
        <begin position="4"/>
        <end position="145"/>
    </location>
</feature>
<organism evidence="3 4">
    <name type="scientific">Donghicola tyrosinivorans</name>
    <dbReference type="NCBI Taxonomy" id="1652492"/>
    <lineage>
        <taxon>Bacteria</taxon>
        <taxon>Pseudomonadati</taxon>
        <taxon>Pseudomonadota</taxon>
        <taxon>Alphaproteobacteria</taxon>
        <taxon>Rhodobacterales</taxon>
        <taxon>Roseobacteraceae</taxon>
        <taxon>Donghicola</taxon>
    </lineage>
</organism>
<evidence type="ECO:0000313" key="4">
    <source>
        <dbReference type="Proteomes" id="UP000238392"/>
    </source>
</evidence>
<evidence type="ECO:0000259" key="2">
    <source>
        <dbReference type="Pfam" id="PF00582"/>
    </source>
</evidence>
<feature type="domain" description="UspA" evidence="2">
    <location>
        <begin position="173"/>
        <end position="273"/>
    </location>
</feature>
<evidence type="ECO:0000256" key="1">
    <source>
        <dbReference type="ARBA" id="ARBA00008791"/>
    </source>
</evidence>
<dbReference type="AlphaFoldDB" id="A0A2T0WKM8"/>
<keyword evidence="4" id="KW-1185">Reference proteome</keyword>
<protein>
    <submittedName>
        <fullName evidence="3">Universal stress protein family protein</fullName>
    </submittedName>
</protein>